<keyword evidence="2" id="KW-1185">Reference proteome</keyword>
<proteinExistence type="predicted"/>
<gene>
    <name evidence="1" type="ORF">CEN44_28320</name>
</gene>
<accession>A0A2N6JUN7</accession>
<evidence type="ECO:0000313" key="1">
    <source>
        <dbReference type="EMBL" id="PLZ81917.1"/>
    </source>
</evidence>
<evidence type="ECO:0000313" key="2">
    <source>
        <dbReference type="Proteomes" id="UP000235036"/>
    </source>
</evidence>
<comment type="caution">
    <text evidence="1">The sequence shown here is derived from an EMBL/GenBank/DDBJ whole genome shotgun (WGS) entry which is preliminary data.</text>
</comment>
<organism evidence="1 2">
    <name type="scientific">Fischerella muscicola CCMEE 5323</name>
    <dbReference type="NCBI Taxonomy" id="2019572"/>
    <lineage>
        <taxon>Bacteria</taxon>
        <taxon>Bacillati</taxon>
        <taxon>Cyanobacteriota</taxon>
        <taxon>Cyanophyceae</taxon>
        <taxon>Nostocales</taxon>
        <taxon>Hapalosiphonaceae</taxon>
        <taxon>Fischerella</taxon>
    </lineage>
</organism>
<protein>
    <submittedName>
        <fullName evidence="1">Uncharacterized protein</fullName>
    </submittedName>
</protein>
<reference evidence="1 2" key="1">
    <citation type="submission" date="2017-08" db="EMBL/GenBank/DDBJ databases">
        <title>Genomes of Fischerella (Mastigocladus) sp. strains.</title>
        <authorList>
            <person name="Miller S.R."/>
        </authorList>
    </citation>
    <scope>NUCLEOTIDE SEQUENCE [LARGE SCALE GENOMIC DNA]</scope>
    <source>
        <strain evidence="1 2">CCMEE 5323</strain>
    </source>
</reference>
<sequence>MQKAAHLWGLARQKGILNGPEKSLDADIILVATATILSEREKKDVMIVTGGDRDIKRHYINTKTWYDPSWNIQYPKYSQESARII</sequence>
<name>A0A2N6JUN7_FISMU</name>
<dbReference type="Proteomes" id="UP000235036">
    <property type="component" value="Unassembled WGS sequence"/>
</dbReference>
<dbReference type="EMBL" id="NRQW01000708">
    <property type="protein sequence ID" value="PLZ81917.1"/>
    <property type="molecule type" value="Genomic_DNA"/>
</dbReference>
<dbReference type="AlphaFoldDB" id="A0A2N6JUN7"/>